<dbReference type="Proteomes" id="UP000011704">
    <property type="component" value="Unassembled WGS sequence"/>
</dbReference>
<protein>
    <submittedName>
        <fullName evidence="1">Uncharacterized protein</fullName>
    </submittedName>
</protein>
<organism evidence="1 2">
    <name type="scientific">Nitrospina gracilis (strain 3/211)</name>
    <dbReference type="NCBI Taxonomy" id="1266370"/>
    <lineage>
        <taxon>Bacteria</taxon>
        <taxon>Pseudomonadati</taxon>
        <taxon>Nitrospinota/Tectimicrobiota group</taxon>
        <taxon>Nitrospinota</taxon>
        <taxon>Nitrospinia</taxon>
        <taxon>Nitrospinales</taxon>
        <taxon>Nitrospinaceae</taxon>
        <taxon>Nitrospina</taxon>
    </lineage>
</organism>
<evidence type="ECO:0000313" key="1">
    <source>
        <dbReference type="EMBL" id="CCQ90939.1"/>
    </source>
</evidence>
<reference evidence="1 2" key="1">
    <citation type="journal article" date="2013" name="Front. Microbiol.">
        <title>The genome of Nitrospina gracilis illuminates the metabolism and evolution of the major marine nitrite oxidizer.</title>
        <authorList>
            <person name="Luecker S."/>
            <person name="Nowka B."/>
            <person name="Rattei T."/>
            <person name="Spieck E."/>
            <person name="and Daims H."/>
        </authorList>
    </citation>
    <scope>NUCLEOTIDE SEQUENCE [LARGE SCALE GENOMIC DNA]</scope>
    <source>
        <strain evidence="1 2">3/211</strain>
    </source>
</reference>
<proteinExistence type="predicted"/>
<dbReference type="AlphaFoldDB" id="M1ZC96"/>
<comment type="caution">
    <text evidence="1">The sequence shown here is derived from an EMBL/GenBank/DDBJ whole genome shotgun (WGS) entry which is preliminary data.</text>
</comment>
<name>M1ZC96_NITG3</name>
<dbReference type="EMBL" id="CAQJ01000056">
    <property type="protein sequence ID" value="CCQ90939.1"/>
    <property type="molecule type" value="Genomic_DNA"/>
</dbReference>
<dbReference type="HOGENOM" id="CLU_2735927_0_0_0"/>
<sequence>MVVVRNAAAVTRAASRTFLGNGFTIFLSFGLRQSESHYLNLEKRNVEKSKVIVMPNTEIPSKVEFNKRREG</sequence>
<dbReference type="InParanoid" id="M1ZC96"/>
<accession>M1ZC96</accession>
<keyword evidence="2" id="KW-1185">Reference proteome</keyword>
<gene>
    <name evidence="1" type="ORF">NITGR_500004</name>
</gene>
<evidence type="ECO:0000313" key="2">
    <source>
        <dbReference type="Proteomes" id="UP000011704"/>
    </source>
</evidence>